<organism evidence="2 3">
    <name type="scientific">Candidatus Kerfeldbacteria bacterium CG_4_10_14_0_8_um_filter_42_10</name>
    <dbReference type="NCBI Taxonomy" id="2014248"/>
    <lineage>
        <taxon>Bacteria</taxon>
        <taxon>Candidatus Kerfeldiibacteriota</taxon>
    </lineage>
</organism>
<keyword evidence="1" id="KW-0472">Membrane</keyword>
<evidence type="ECO:0008006" key="4">
    <source>
        <dbReference type="Google" id="ProtNLM"/>
    </source>
</evidence>
<keyword evidence="1" id="KW-0812">Transmembrane</keyword>
<evidence type="ECO:0000313" key="3">
    <source>
        <dbReference type="Proteomes" id="UP000230779"/>
    </source>
</evidence>
<dbReference type="Proteomes" id="UP000230779">
    <property type="component" value="Unassembled WGS sequence"/>
</dbReference>
<reference evidence="2 3" key="1">
    <citation type="submission" date="2017-09" db="EMBL/GenBank/DDBJ databases">
        <title>Depth-based differentiation of microbial function through sediment-hosted aquifers and enrichment of novel symbionts in the deep terrestrial subsurface.</title>
        <authorList>
            <person name="Probst A.J."/>
            <person name="Ladd B."/>
            <person name="Jarett J.K."/>
            <person name="Geller-Mcgrath D.E."/>
            <person name="Sieber C.M."/>
            <person name="Emerson J.B."/>
            <person name="Anantharaman K."/>
            <person name="Thomas B.C."/>
            <person name="Malmstrom R."/>
            <person name="Stieglmeier M."/>
            <person name="Klingl A."/>
            <person name="Woyke T."/>
            <person name="Ryan C.M."/>
            <person name="Banfield J.F."/>
        </authorList>
    </citation>
    <scope>NUCLEOTIDE SEQUENCE [LARGE SCALE GENOMIC DNA]</scope>
    <source>
        <strain evidence="2">CG_4_10_14_0_8_um_filter_42_10</strain>
    </source>
</reference>
<protein>
    <recommendedName>
        <fullName evidence="4">Mannosyl-glycoprotein endo-beta-N-acetylglucosamidase-like domain-containing protein</fullName>
    </recommendedName>
</protein>
<evidence type="ECO:0000256" key="1">
    <source>
        <dbReference type="SAM" id="Phobius"/>
    </source>
</evidence>
<proteinExistence type="predicted"/>
<sequence>MKKVENLLPNKCTSKISIYFLMVFTLSLLLGLVGYAQEIYQQEPLLMPEAKAQEMDQKICGLDEVICPEETSAEIIEAEEMLKGSPMQGLGKAIVETANTQGVSWKLIIGLAYAESSLGRSYWFPYDKENCHNYWGIKPPAGRRADGSYLRCYYTDQDGINSIVGLLSRRYRDQRPEQMCGVYKKPCEQHWINNVNKYYKQG</sequence>
<keyword evidence="1" id="KW-1133">Transmembrane helix</keyword>
<comment type="caution">
    <text evidence="2">The sequence shown here is derived from an EMBL/GenBank/DDBJ whole genome shotgun (WGS) entry which is preliminary data.</text>
</comment>
<evidence type="ECO:0000313" key="2">
    <source>
        <dbReference type="EMBL" id="PIY95815.1"/>
    </source>
</evidence>
<name>A0A2M7RGD0_9BACT</name>
<accession>A0A2M7RGD0</accession>
<feature type="transmembrane region" description="Helical" evidence="1">
    <location>
        <begin position="16"/>
        <end position="36"/>
    </location>
</feature>
<dbReference type="AlphaFoldDB" id="A0A2M7RGD0"/>
<dbReference type="EMBL" id="PFMD01000066">
    <property type="protein sequence ID" value="PIY95815.1"/>
    <property type="molecule type" value="Genomic_DNA"/>
</dbReference>
<gene>
    <name evidence="2" type="ORF">COY66_05780</name>
</gene>